<dbReference type="PIRSF" id="PIRSF017082">
    <property type="entry name" value="YflP"/>
    <property type="match status" value="1"/>
</dbReference>
<evidence type="ECO:0000256" key="1">
    <source>
        <dbReference type="ARBA" id="ARBA00006987"/>
    </source>
</evidence>
<accession>A0ABS4ACG0</accession>
<dbReference type="PANTHER" id="PTHR42928">
    <property type="entry name" value="TRICARBOXYLATE-BINDING PROTEIN"/>
    <property type="match status" value="1"/>
</dbReference>
<evidence type="ECO:0000313" key="4">
    <source>
        <dbReference type="Proteomes" id="UP000681594"/>
    </source>
</evidence>
<comment type="caution">
    <text evidence="3">The sequence shown here is derived from an EMBL/GenBank/DDBJ whole genome shotgun (WGS) entry which is preliminary data.</text>
</comment>
<dbReference type="CDD" id="cd07012">
    <property type="entry name" value="PBP2_Bug_TTT"/>
    <property type="match status" value="1"/>
</dbReference>
<keyword evidence="4" id="KW-1185">Reference proteome</keyword>
<reference evidence="3 4" key="1">
    <citation type="submission" date="2021-03" db="EMBL/GenBank/DDBJ databases">
        <authorList>
            <person name="So Y."/>
        </authorList>
    </citation>
    <scope>NUCLEOTIDE SEQUENCE [LARGE SCALE GENOMIC DNA]</scope>
    <source>
        <strain evidence="3 4">SSH11</strain>
    </source>
</reference>
<dbReference type="InterPro" id="IPR005064">
    <property type="entry name" value="BUG"/>
</dbReference>
<dbReference type="Gene3D" id="3.40.190.150">
    <property type="entry name" value="Bordetella uptake gene, domain 1"/>
    <property type="match status" value="1"/>
</dbReference>
<evidence type="ECO:0000313" key="3">
    <source>
        <dbReference type="EMBL" id="MBP0444690.1"/>
    </source>
</evidence>
<protein>
    <submittedName>
        <fullName evidence="3">Tripartite tricarboxylate transporter substrate binding protein</fullName>
    </submittedName>
</protein>
<dbReference type="Pfam" id="PF03401">
    <property type="entry name" value="TctC"/>
    <property type="match status" value="1"/>
</dbReference>
<sequence length="322" mass="34073">MPIPRRLFLAAPLLAAPALAQPAWPDRPVRIVVPYPPGGGLDALARALADRLTPVWKQTVTVDNRPGGATIPGTDAVAKAQPDGHVLLMTSDASVTANPHMHARLPHDPMRDLVPVSYLLDVHQMVLVHPGVAVRDMAGLVSAARARPGALNYGSYGPGSQPHLLFEALKAREGLEITQVAYRGLTPAVLATVAGEVQGTLAGVASAREFLATGQLRALAVGRPARLPQLPDVPTLIEAGYPEIDPRTWFGLFAPAGTPPALLARTQRDVAAALEEPVIRDRHLTPNGYTVHAATPEASVALVAADFEAKRELVRVSKARVD</sequence>
<keyword evidence="2" id="KW-0732">Signal</keyword>
<dbReference type="InterPro" id="IPR042100">
    <property type="entry name" value="Bug_dom1"/>
</dbReference>
<dbReference type="Proteomes" id="UP000681594">
    <property type="component" value="Unassembled WGS sequence"/>
</dbReference>
<dbReference type="EMBL" id="JAGIZB010000006">
    <property type="protein sequence ID" value="MBP0444690.1"/>
    <property type="molecule type" value="Genomic_DNA"/>
</dbReference>
<dbReference type="RefSeq" id="WP_209378919.1">
    <property type="nucleotide sequence ID" value="NZ_JAGIZB010000006.1"/>
</dbReference>
<dbReference type="Gene3D" id="3.40.190.10">
    <property type="entry name" value="Periplasmic binding protein-like II"/>
    <property type="match status" value="1"/>
</dbReference>
<feature type="chain" id="PRO_5046659959" evidence="2">
    <location>
        <begin position="21"/>
        <end position="322"/>
    </location>
</feature>
<evidence type="ECO:0000256" key="2">
    <source>
        <dbReference type="SAM" id="SignalP"/>
    </source>
</evidence>
<proteinExistence type="inferred from homology"/>
<comment type="similarity">
    <text evidence="1">Belongs to the UPF0065 (bug) family.</text>
</comment>
<name>A0ABS4ACG0_9PROT</name>
<organism evidence="3 4">
    <name type="scientific">Pararoseomonas baculiformis</name>
    <dbReference type="NCBI Taxonomy" id="2820812"/>
    <lineage>
        <taxon>Bacteria</taxon>
        <taxon>Pseudomonadati</taxon>
        <taxon>Pseudomonadota</taxon>
        <taxon>Alphaproteobacteria</taxon>
        <taxon>Acetobacterales</taxon>
        <taxon>Acetobacteraceae</taxon>
        <taxon>Pararoseomonas</taxon>
    </lineage>
</organism>
<gene>
    <name evidence="3" type="ORF">J8J14_07830</name>
</gene>
<dbReference type="SUPFAM" id="SSF53850">
    <property type="entry name" value="Periplasmic binding protein-like II"/>
    <property type="match status" value="1"/>
</dbReference>
<dbReference type="PANTHER" id="PTHR42928:SF5">
    <property type="entry name" value="BLR1237 PROTEIN"/>
    <property type="match status" value="1"/>
</dbReference>
<feature type="signal peptide" evidence="2">
    <location>
        <begin position="1"/>
        <end position="20"/>
    </location>
</feature>